<sequence length="64" mass="7461">MFISMTGSATRKVPSKWGDFTFILSSFNHRFLEIHTHLPDELKSHEVDIQKLIRSKISRGQVNF</sequence>
<dbReference type="InterPro" id="IPR013527">
    <property type="entry name" value="YicC-like_N"/>
</dbReference>
<dbReference type="GO" id="GO:0004521">
    <property type="term" value="F:RNA endonuclease activity"/>
    <property type="evidence" value="ECO:0007669"/>
    <property type="project" value="InterPro"/>
</dbReference>
<dbReference type="AlphaFoldDB" id="X0SN19"/>
<dbReference type="EMBL" id="BARS01008334">
    <property type="protein sequence ID" value="GAF77282.1"/>
    <property type="molecule type" value="Genomic_DNA"/>
</dbReference>
<reference evidence="2" key="1">
    <citation type="journal article" date="2014" name="Front. Microbiol.">
        <title>High frequency of phylogenetically diverse reductive dehalogenase-homologous genes in deep subseafloor sedimentary metagenomes.</title>
        <authorList>
            <person name="Kawai M."/>
            <person name="Futagami T."/>
            <person name="Toyoda A."/>
            <person name="Takaki Y."/>
            <person name="Nishi S."/>
            <person name="Hori S."/>
            <person name="Arai W."/>
            <person name="Tsubouchi T."/>
            <person name="Morono Y."/>
            <person name="Uchiyama I."/>
            <person name="Ito T."/>
            <person name="Fujiyama A."/>
            <person name="Inagaki F."/>
            <person name="Takami H."/>
        </authorList>
    </citation>
    <scope>NUCLEOTIDE SEQUENCE</scope>
    <source>
        <strain evidence="2">Expedition CK06-06</strain>
    </source>
</reference>
<dbReference type="InterPro" id="IPR005229">
    <property type="entry name" value="YicC/YloC-like"/>
</dbReference>
<accession>X0SN19</accession>
<comment type="caution">
    <text evidence="2">The sequence shown here is derived from an EMBL/GenBank/DDBJ whole genome shotgun (WGS) entry which is preliminary data.</text>
</comment>
<protein>
    <recommendedName>
        <fullName evidence="1">Endoribonuclease YicC-like N-terminal domain-containing protein</fullName>
    </recommendedName>
</protein>
<evidence type="ECO:0000313" key="2">
    <source>
        <dbReference type="EMBL" id="GAF77282.1"/>
    </source>
</evidence>
<organism evidence="2">
    <name type="scientific">marine sediment metagenome</name>
    <dbReference type="NCBI Taxonomy" id="412755"/>
    <lineage>
        <taxon>unclassified sequences</taxon>
        <taxon>metagenomes</taxon>
        <taxon>ecological metagenomes</taxon>
    </lineage>
</organism>
<gene>
    <name evidence="2" type="ORF">S01H1_15912</name>
</gene>
<name>X0SN19_9ZZZZ</name>
<dbReference type="PANTHER" id="PTHR30636:SF3">
    <property type="entry name" value="UPF0701 PROTEIN YICC"/>
    <property type="match status" value="1"/>
</dbReference>
<feature type="domain" description="Endoribonuclease YicC-like N-terminal" evidence="1">
    <location>
        <begin position="4"/>
        <end position="63"/>
    </location>
</feature>
<dbReference type="PANTHER" id="PTHR30636">
    <property type="entry name" value="UPF0701 PROTEIN YICC"/>
    <property type="match status" value="1"/>
</dbReference>
<dbReference type="Pfam" id="PF03755">
    <property type="entry name" value="YicC-like_N"/>
    <property type="match status" value="1"/>
</dbReference>
<feature type="non-terminal residue" evidence="2">
    <location>
        <position position="64"/>
    </location>
</feature>
<proteinExistence type="predicted"/>
<evidence type="ECO:0000259" key="1">
    <source>
        <dbReference type="Pfam" id="PF03755"/>
    </source>
</evidence>